<reference evidence="2 3" key="1">
    <citation type="submission" date="2016-09" db="EMBL/GenBank/DDBJ databases">
        <title>Rhizobium oryziradicis sp. nov., isolated from the root of rice.</title>
        <authorList>
            <person name="Zhao J."/>
            <person name="Zhang X."/>
        </authorList>
    </citation>
    <scope>NUCLEOTIDE SEQUENCE [LARGE SCALE GENOMIC DNA]</scope>
    <source>
        <strain evidence="2 3">N19</strain>
    </source>
</reference>
<evidence type="ECO:0000313" key="2">
    <source>
        <dbReference type="EMBL" id="OLP43371.1"/>
    </source>
</evidence>
<organism evidence="2 3">
    <name type="scientific">Rhizobium oryziradicis</name>
    <dbReference type="NCBI Taxonomy" id="1867956"/>
    <lineage>
        <taxon>Bacteria</taxon>
        <taxon>Pseudomonadati</taxon>
        <taxon>Pseudomonadota</taxon>
        <taxon>Alphaproteobacteria</taxon>
        <taxon>Hyphomicrobiales</taxon>
        <taxon>Rhizobiaceae</taxon>
        <taxon>Rhizobium/Agrobacterium group</taxon>
        <taxon>Rhizobium</taxon>
    </lineage>
</organism>
<comment type="caution">
    <text evidence="2">The sequence shown here is derived from an EMBL/GenBank/DDBJ whole genome shotgun (WGS) entry which is preliminary data.</text>
</comment>
<dbReference type="Proteomes" id="UP000186894">
    <property type="component" value="Unassembled WGS sequence"/>
</dbReference>
<gene>
    <name evidence="2" type="ORF">BJF95_21045</name>
</gene>
<sequence length="66" mass="7548">MSNPISSFIKSLLGSIKGEMADRRQYKEKRLHRASAVQTDKPTEIAKPVHRSKSARQARRRTRNNG</sequence>
<dbReference type="EMBL" id="MKIM01000028">
    <property type="protein sequence ID" value="OLP43371.1"/>
    <property type="molecule type" value="Genomic_DNA"/>
</dbReference>
<proteinExistence type="predicted"/>
<feature type="compositionally biased region" description="Basic residues" evidence="1">
    <location>
        <begin position="48"/>
        <end position="66"/>
    </location>
</feature>
<dbReference type="STRING" id="1867956.BJF95_21045"/>
<dbReference type="RefSeq" id="WP_075640694.1">
    <property type="nucleotide sequence ID" value="NZ_MKIM01000028.1"/>
</dbReference>
<accession>A0A1Q8ZNA1</accession>
<name>A0A1Q8ZNA1_9HYPH</name>
<evidence type="ECO:0000256" key="1">
    <source>
        <dbReference type="SAM" id="MobiDB-lite"/>
    </source>
</evidence>
<dbReference type="OrthoDB" id="8402609at2"/>
<evidence type="ECO:0000313" key="3">
    <source>
        <dbReference type="Proteomes" id="UP000186894"/>
    </source>
</evidence>
<dbReference type="AlphaFoldDB" id="A0A1Q8ZNA1"/>
<keyword evidence="3" id="KW-1185">Reference proteome</keyword>
<protein>
    <submittedName>
        <fullName evidence="2">Uncharacterized protein</fullName>
    </submittedName>
</protein>
<feature type="region of interest" description="Disordered" evidence="1">
    <location>
        <begin position="25"/>
        <end position="66"/>
    </location>
</feature>